<organism evidence="3 4">
    <name type="scientific">Paractinoplanes toevensis</name>
    <dbReference type="NCBI Taxonomy" id="571911"/>
    <lineage>
        <taxon>Bacteria</taxon>
        <taxon>Bacillati</taxon>
        <taxon>Actinomycetota</taxon>
        <taxon>Actinomycetes</taxon>
        <taxon>Micromonosporales</taxon>
        <taxon>Micromonosporaceae</taxon>
        <taxon>Paractinoplanes</taxon>
    </lineage>
</organism>
<keyword evidence="1" id="KW-0472">Membrane</keyword>
<evidence type="ECO:0000259" key="2">
    <source>
        <dbReference type="Pfam" id="PF23636"/>
    </source>
</evidence>
<reference evidence="3 4" key="1">
    <citation type="submission" date="2021-03" db="EMBL/GenBank/DDBJ databases">
        <title>Whole genome shotgun sequence of Actinoplanes toevensis NBRC 105298.</title>
        <authorList>
            <person name="Komaki H."/>
            <person name="Tamura T."/>
        </authorList>
    </citation>
    <scope>NUCLEOTIDE SEQUENCE [LARGE SCALE GENOMIC DNA]</scope>
    <source>
        <strain evidence="3 4">NBRC 105298</strain>
    </source>
</reference>
<protein>
    <recommendedName>
        <fullName evidence="2">DUF7144 domain-containing protein</fullName>
    </recommendedName>
</protein>
<evidence type="ECO:0000256" key="1">
    <source>
        <dbReference type="SAM" id="Phobius"/>
    </source>
</evidence>
<feature type="transmembrane region" description="Helical" evidence="1">
    <location>
        <begin position="93"/>
        <end position="114"/>
    </location>
</feature>
<name>A0A919W978_9ACTN</name>
<feature type="domain" description="DUF7144" evidence="2">
    <location>
        <begin position="1"/>
        <end position="113"/>
    </location>
</feature>
<dbReference type="Pfam" id="PF23636">
    <property type="entry name" value="DUF7144"/>
    <property type="match status" value="1"/>
</dbReference>
<keyword evidence="1" id="KW-0812">Transmembrane</keyword>
<dbReference type="Proteomes" id="UP000677082">
    <property type="component" value="Unassembled WGS sequence"/>
</dbReference>
<keyword evidence="1" id="KW-1133">Transmembrane helix</keyword>
<dbReference type="AlphaFoldDB" id="A0A919W978"/>
<comment type="caution">
    <text evidence="3">The sequence shown here is derived from an EMBL/GenBank/DDBJ whole genome shotgun (WGS) entry which is preliminary data.</text>
</comment>
<dbReference type="InterPro" id="IPR055568">
    <property type="entry name" value="DUF7144"/>
</dbReference>
<feature type="transmembrane region" description="Helical" evidence="1">
    <location>
        <begin position="43"/>
        <end position="64"/>
    </location>
</feature>
<keyword evidence="4" id="KW-1185">Reference proteome</keyword>
<accession>A0A919W978</accession>
<gene>
    <name evidence="3" type="ORF">Ato02nite_077370</name>
</gene>
<proteinExistence type="predicted"/>
<sequence>MFIGIVMIISGLIGLIQGLVALFDDDFYLVTAAGLPIGTDYTIWGWTLVAFGALLIGAGYALLFGHTWARLIALVVTAVNAFINLAFLPAYPIWSVLAISLDLIAIYAIAVHGAEAKLLRPRRE</sequence>
<feature type="transmembrane region" description="Helical" evidence="1">
    <location>
        <begin position="5"/>
        <end position="23"/>
    </location>
</feature>
<evidence type="ECO:0000313" key="3">
    <source>
        <dbReference type="EMBL" id="GIM95944.1"/>
    </source>
</evidence>
<evidence type="ECO:0000313" key="4">
    <source>
        <dbReference type="Proteomes" id="UP000677082"/>
    </source>
</evidence>
<dbReference type="EMBL" id="BOQN01000102">
    <property type="protein sequence ID" value="GIM95944.1"/>
    <property type="molecule type" value="Genomic_DNA"/>
</dbReference>
<feature type="transmembrane region" description="Helical" evidence="1">
    <location>
        <begin position="71"/>
        <end position="87"/>
    </location>
</feature>